<name>A0A0S4PVN6_9HELI</name>
<dbReference type="GO" id="GO:0010181">
    <property type="term" value="F:FMN binding"/>
    <property type="evidence" value="ECO:0007669"/>
    <property type="project" value="InterPro"/>
</dbReference>
<dbReference type="GO" id="GO:0016646">
    <property type="term" value="F:oxidoreductase activity, acting on the CH-NH group of donors, NAD or NADP as acceptor"/>
    <property type="evidence" value="ECO:0007669"/>
    <property type="project" value="UniProtKB-ARBA"/>
</dbReference>
<dbReference type="GeneID" id="78151296"/>
<protein>
    <submittedName>
        <fullName evidence="7">Flavin reductase family protein</fullName>
    </submittedName>
    <submittedName>
        <fullName evidence="6">Nitrilotriacetate monooxygenase component B</fullName>
        <ecNumber evidence="6">1.14.13.-</ecNumber>
    </submittedName>
</protein>
<dbReference type="EC" id="1.14.13.-" evidence="6"/>
<feature type="domain" description="Flavin reductase like" evidence="5">
    <location>
        <begin position="23"/>
        <end position="179"/>
    </location>
</feature>
<keyword evidence="2" id="KW-0285">Flavoprotein</keyword>
<dbReference type="EMBL" id="JRPF02000012">
    <property type="protein sequence ID" value="TLD77979.1"/>
    <property type="molecule type" value="Genomic_DNA"/>
</dbReference>
<dbReference type="SMART" id="SM00903">
    <property type="entry name" value="Flavin_Reduct"/>
    <property type="match status" value="1"/>
</dbReference>
<sequence>MILETQTSTPLQNYKILSNTITPRPIAWVSTSFPNGTINLAPFSFFAPLSVNPPIFAICMMQKSDGTHKDSYKNILDTRKATISMCESTHLNALHSTSAELGYNMSEAVEFDIELEVLKSGFPPVPKGVKVAFMCNLYDVLELGENKSVLLKVDSFYIADEIYQQDLKFLPHFIGRVGRIYKLPGAELIPTEHTPKDTNALATYAQNQHLQTQPIQVEQGRDDE</sequence>
<reference evidence="9" key="2">
    <citation type="submission" date="2015-11" db="EMBL/GenBank/DDBJ databases">
        <authorList>
            <person name="Anvar S.Y."/>
        </authorList>
    </citation>
    <scope>NUCLEOTIDE SEQUENCE [LARGE SCALE GENOMIC DNA]</scope>
</reference>
<dbReference type="PANTHER" id="PTHR33798">
    <property type="entry name" value="FLAVOPROTEIN OXYGENASE"/>
    <property type="match status" value="1"/>
</dbReference>
<proteinExistence type="inferred from homology"/>
<evidence type="ECO:0000256" key="4">
    <source>
        <dbReference type="ARBA" id="ARBA00038054"/>
    </source>
</evidence>
<evidence type="ECO:0000256" key="2">
    <source>
        <dbReference type="ARBA" id="ARBA00022630"/>
    </source>
</evidence>
<dbReference type="SUPFAM" id="SSF50475">
    <property type="entry name" value="FMN-binding split barrel"/>
    <property type="match status" value="1"/>
</dbReference>
<keyword evidence="6" id="KW-0560">Oxidoreductase</keyword>
<evidence type="ECO:0000313" key="7">
    <source>
        <dbReference type="EMBL" id="TLD77979.1"/>
    </source>
</evidence>
<comment type="similarity">
    <text evidence="4">Belongs to the flavoredoxin family.</text>
</comment>
<accession>A0A0S4PVN6</accession>
<dbReference type="AlphaFoldDB" id="A0A0S4PVN6"/>
<dbReference type="KEGG" id="hty:BN2458_PEG1077"/>
<comment type="cofactor">
    <cofactor evidence="1">
        <name>FMN</name>
        <dbReference type="ChEBI" id="CHEBI:58210"/>
    </cofactor>
</comment>
<dbReference type="RefSeq" id="WP_081951476.1">
    <property type="nucleotide sequence ID" value="NZ_CAMTKE010000007.1"/>
</dbReference>
<dbReference type="Gene3D" id="2.30.110.10">
    <property type="entry name" value="Electron Transport, Fmn-binding Protein, Chain A"/>
    <property type="match status" value="1"/>
</dbReference>
<dbReference type="Pfam" id="PF01613">
    <property type="entry name" value="Flavin_Reduct"/>
    <property type="match status" value="1"/>
</dbReference>
<dbReference type="Proteomes" id="UP000029925">
    <property type="component" value="Unassembled WGS sequence"/>
</dbReference>
<evidence type="ECO:0000256" key="3">
    <source>
        <dbReference type="ARBA" id="ARBA00022643"/>
    </source>
</evidence>
<dbReference type="STRING" id="76936.BN2458_PEG1077"/>
<dbReference type="InterPro" id="IPR012349">
    <property type="entry name" value="Split_barrel_FMN-bd"/>
</dbReference>
<reference evidence="6" key="3">
    <citation type="submission" date="2015-11" db="EMBL/GenBank/DDBJ databases">
        <authorList>
            <person name="Zhang Y."/>
            <person name="Guo Z."/>
        </authorList>
    </citation>
    <scope>NUCLEOTIDE SEQUENCE</scope>
    <source>
        <strain evidence="6">1</strain>
    </source>
</reference>
<dbReference type="PATRIC" id="fig|76936.10.peg.1053"/>
<gene>
    <name evidence="6" type="ORF">BN2458_PEG1077</name>
    <name evidence="7" type="ORF">LS75_008375</name>
</gene>
<dbReference type="InterPro" id="IPR002563">
    <property type="entry name" value="Flavin_Rdtase-like_dom"/>
</dbReference>
<keyword evidence="8" id="KW-1185">Reference proteome</keyword>
<keyword evidence="6" id="KW-0503">Monooxygenase</keyword>
<dbReference type="PANTHER" id="PTHR33798:SF5">
    <property type="entry name" value="FLAVIN REDUCTASE LIKE DOMAIN-CONTAINING PROTEIN"/>
    <property type="match status" value="1"/>
</dbReference>
<evidence type="ECO:0000313" key="8">
    <source>
        <dbReference type="Proteomes" id="UP000029925"/>
    </source>
</evidence>
<dbReference type="Proteomes" id="UP000064525">
    <property type="component" value="Chromosome I"/>
</dbReference>
<reference evidence="7 8" key="1">
    <citation type="journal article" date="2014" name="Genome Announc.">
        <title>Draft genome sequences of eight enterohepatic helicobacter species isolated from both laboratory and wild rodents.</title>
        <authorList>
            <person name="Sheh A."/>
            <person name="Shen Z."/>
            <person name="Fox J.G."/>
        </authorList>
    </citation>
    <scope>NUCLEOTIDE SEQUENCE [LARGE SCALE GENOMIC DNA]</scope>
    <source>
        <strain evidence="7 8">MIT 98-6810</strain>
    </source>
</reference>
<evidence type="ECO:0000259" key="5">
    <source>
        <dbReference type="SMART" id="SM00903"/>
    </source>
</evidence>
<evidence type="ECO:0000313" key="9">
    <source>
        <dbReference type="Proteomes" id="UP000064525"/>
    </source>
</evidence>
<organism evidence="6 9">
    <name type="scientific">Helicobacter typhlonius</name>
    <dbReference type="NCBI Taxonomy" id="76936"/>
    <lineage>
        <taxon>Bacteria</taxon>
        <taxon>Pseudomonadati</taxon>
        <taxon>Campylobacterota</taxon>
        <taxon>Epsilonproteobacteria</taxon>
        <taxon>Campylobacterales</taxon>
        <taxon>Helicobacteraceae</taxon>
        <taxon>Helicobacter</taxon>
    </lineage>
</organism>
<keyword evidence="3" id="KW-0288">FMN</keyword>
<dbReference type="OrthoDB" id="9794638at2"/>
<dbReference type="GO" id="GO:0004497">
    <property type="term" value="F:monooxygenase activity"/>
    <property type="evidence" value="ECO:0007669"/>
    <property type="project" value="UniProtKB-KW"/>
</dbReference>
<evidence type="ECO:0000256" key="1">
    <source>
        <dbReference type="ARBA" id="ARBA00001917"/>
    </source>
</evidence>
<evidence type="ECO:0000313" key="6">
    <source>
        <dbReference type="EMBL" id="CUU39962.1"/>
    </source>
</evidence>
<dbReference type="EMBL" id="LN907858">
    <property type="protein sequence ID" value="CUU39962.1"/>
    <property type="molecule type" value="Genomic_DNA"/>
</dbReference>